<sequence length="208" mass="23123">MAVDAAKAIRHIKKVDPDLARVIRCIGACDLVPDKSRTIYASLVRSIVYQQLTGKVAAIIFGRFIDLFPGRKFPEPERVLRKPFEHLRGVGLSNQKAGYIRNIAQAAKDGIVPDSRQANRMSDDELIDSLTSIKGVGRWTVEMMLIFRLGRPDVLPATDYGIQKGFALAKRLAGLPKPKELLTAGECWAPHRTVAAWYLWRTADTATP</sequence>
<evidence type="ECO:0000256" key="1">
    <source>
        <dbReference type="ARBA" id="ARBA00010817"/>
    </source>
</evidence>
<evidence type="ECO:0000313" key="5">
    <source>
        <dbReference type="EMBL" id="SVA87458.1"/>
    </source>
</evidence>
<dbReference type="GO" id="GO:0032131">
    <property type="term" value="F:alkylated DNA binding"/>
    <property type="evidence" value="ECO:0007669"/>
    <property type="project" value="TreeGrafter"/>
</dbReference>
<protein>
    <recommendedName>
        <fullName evidence="4">HhH-GPD domain-containing protein</fullName>
    </recommendedName>
</protein>
<dbReference type="CDD" id="cd00056">
    <property type="entry name" value="ENDO3c"/>
    <property type="match status" value="1"/>
</dbReference>
<dbReference type="GO" id="GO:0006285">
    <property type="term" value="P:base-excision repair, AP site formation"/>
    <property type="evidence" value="ECO:0007669"/>
    <property type="project" value="TreeGrafter"/>
</dbReference>
<name>A0A381ZDS4_9ZZZZ</name>
<feature type="domain" description="HhH-GPD" evidence="4">
    <location>
        <begin position="48"/>
        <end position="204"/>
    </location>
</feature>
<keyword evidence="3" id="KW-0234">DNA repair</keyword>
<dbReference type="InterPro" id="IPR051912">
    <property type="entry name" value="Alkylbase_DNA_Glycosylase/TA"/>
</dbReference>
<dbReference type="Gene3D" id="1.10.1670.40">
    <property type="match status" value="1"/>
</dbReference>
<dbReference type="EMBL" id="UINC01020945">
    <property type="protein sequence ID" value="SVA87458.1"/>
    <property type="molecule type" value="Genomic_DNA"/>
</dbReference>
<comment type="similarity">
    <text evidence="1">Belongs to the alkylbase DNA glycosidase AlkA family.</text>
</comment>
<dbReference type="SUPFAM" id="SSF48150">
    <property type="entry name" value="DNA-glycosylase"/>
    <property type="match status" value="1"/>
</dbReference>
<dbReference type="GO" id="GO:0008725">
    <property type="term" value="F:DNA-3-methyladenine glycosylase activity"/>
    <property type="evidence" value="ECO:0007669"/>
    <property type="project" value="TreeGrafter"/>
</dbReference>
<dbReference type="PANTHER" id="PTHR43003">
    <property type="entry name" value="DNA-3-METHYLADENINE GLYCOSYLASE"/>
    <property type="match status" value="1"/>
</dbReference>
<dbReference type="GO" id="GO:0006307">
    <property type="term" value="P:DNA alkylation repair"/>
    <property type="evidence" value="ECO:0007669"/>
    <property type="project" value="TreeGrafter"/>
</dbReference>
<accession>A0A381ZDS4</accession>
<dbReference type="GO" id="GO:0032993">
    <property type="term" value="C:protein-DNA complex"/>
    <property type="evidence" value="ECO:0007669"/>
    <property type="project" value="TreeGrafter"/>
</dbReference>
<dbReference type="FunFam" id="1.10.340.30:FF:000004">
    <property type="entry name" value="DNA-3-methyladenine glycosylase II"/>
    <property type="match status" value="1"/>
</dbReference>
<dbReference type="Gene3D" id="1.10.340.30">
    <property type="entry name" value="Hypothetical protein, domain 2"/>
    <property type="match status" value="1"/>
</dbReference>
<dbReference type="GO" id="GO:0005634">
    <property type="term" value="C:nucleus"/>
    <property type="evidence" value="ECO:0007669"/>
    <property type="project" value="TreeGrafter"/>
</dbReference>
<organism evidence="5">
    <name type="scientific">marine metagenome</name>
    <dbReference type="NCBI Taxonomy" id="408172"/>
    <lineage>
        <taxon>unclassified sequences</taxon>
        <taxon>metagenomes</taxon>
        <taxon>ecological metagenomes</taxon>
    </lineage>
</organism>
<evidence type="ECO:0000256" key="3">
    <source>
        <dbReference type="ARBA" id="ARBA00023204"/>
    </source>
</evidence>
<dbReference type="GO" id="GO:0043916">
    <property type="term" value="F:DNA-7-methylguanine glycosylase activity"/>
    <property type="evidence" value="ECO:0007669"/>
    <property type="project" value="TreeGrafter"/>
</dbReference>
<evidence type="ECO:0000259" key="4">
    <source>
        <dbReference type="SMART" id="SM00478"/>
    </source>
</evidence>
<keyword evidence="2" id="KW-0227">DNA damage</keyword>
<proteinExistence type="inferred from homology"/>
<reference evidence="5" key="1">
    <citation type="submission" date="2018-05" db="EMBL/GenBank/DDBJ databases">
        <authorList>
            <person name="Lanie J.A."/>
            <person name="Ng W.-L."/>
            <person name="Kazmierczak K.M."/>
            <person name="Andrzejewski T.M."/>
            <person name="Davidsen T.M."/>
            <person name="Wayne K.J."/>
            <person name="Tettelin H."/>
            <person name="Glass J.I."/>
            <person name="Rusch D."/>
            <person name="Podicherti R."/>
            <person name="Tsui H.-C.T."/>
            <person name="Winkler M.E."/>
        </authorList>
    </citation>
    <scope>NUCLEOTIDE SEQUENCE</scope>
</reference>
<dbReference type="InterPro" id="IPR011257">
    <property type="entry name" value="DNA_glycosylase"/>
</dbReference>
<evidence type="ECO:0000256" key="2">
    <source>
        <dbReference type="ARBA" id="ARBA00022763"/>
    </source>
</evidence>
<dbReference type="SMART" id="SM00478">
    <property type="entry name" value="ENDO3c"/>
    <property type="match status" value="1"/>
</dbReference>
<dbReference type="AlphaFoldDB" id="A0A381ZDS4"/>
<dbReference type="InterPro" id="IPR003265">
    <property type="entry name" value="HhH-GPD_domain"/>
</dbReference>
<dbReference type="Pfam" id="PF00730">
    <property type="entry name" value="HhH-GPD"/>
    <property type="match status" value="1"/>
</dbReference>
<gene>
    <name evidence="5" type="ORF">METZ01_LOCUS140312</name>
</gene>
<dbReference type="PANTHER" id="PTHR43003:SF5">
    <property type="entry name" value="DNA-3-METHYLADENINE GLYCOSYLASE"/>
    <property type="match status" value="1"/>
</dbReference>